<evidence type="ECO:0000256" key="1">
    <source>
        <dbReference type="ARBA" id="ARBA00001974"/>
    </source>
</evidence>
<dbReference type="InterPro" id="IPR050641">
    <property type="entry name" value="RIFMO-like"/>
</dbReference>
<evidence type="ECO:0000256" key="2">
    <source>
        <dbReference type="ARBA" id="ARBA00022630"/>
    </source>
</evidence>
<dbReference type="PANTHER" id="PTHR43004">
    <property type="entry name" value="TRK SYSTEM POTASSIUM UPTAKE PROTEIN"/>
    <property type="match status" value="1"/>
</dbReference>
<protein>
    <submittedName>
        <fullName evidence="5">2-polyprenyl-6-methoxyphenol hydroxylase-like FAD-dependent oxidoreductase</fullName>
    </submittedName>
</protein>
<accession>A0A4R1HSC4</accession>
<dbReference type="Gene3D" id="3.50.50.60">
    <property type="entry name" value="FAD/NAD(P)-binding domain"/>
    <property type="match status" value="2"/>
</dbReference>
<comment type="caution">
    <text evidence="5">The sequence shown here is derived from an EMBL/GenBank/DDBJ whole genome shotgun (WGS) entry which is preliminary data.</text>
</comment>
<dbReference type="Gene3D" id="3.40.30.120">
    <property type="match status" value="1"/>
</dbReference>
<organism evidence="5 6">
    <name type="scientific">Pseudonocardia endophytica</name>
    <dbReference type="NCBI Taxonomy" id="401976"/>
    <lineage>
        <taxon>Bacteria</taxon>
        <taxon>Bacillati</taxon>
        <taxon>Actinomycetota</taxon>
        <taxon>Actinomycetes</taxon>
        <taxon>Pseudonocardiales</taxon>
        <taxon>Pseudonocardiaceae</taxon>
        <taxon>Pseudonocardia</taxon>
    </lineage>
</organism>
<keyword evidence="6" id="KW-1185">Reference proteome</keyword>
<dbReference type="GO" id="GO:0016709">
    <property type="term" value="F:oxidoreductase activity, acting on paired donors, with incorporation or reduction of molecular oxygen, NAD(P)H as one donor, and incorporation of one atom of oxygen"/>
    <property type="evidence" value="ECO:0007669"/>
    <property type="project" value="UniProtKB-ARBA"/>
</dbReference>
<evidence type="ECO:0000313" key="6">
    <source>
        <dbReference type="Proteomes" id="UP000295560"/>
    </source>
</evidence>
<gene>
    <name evidence="5" type="ORF">EV378_1350</name>
</gene>
<keyword evidence="2" id="KW-0285">Flavoprotein</keyword>
<dbReference type="InterPro" id="IPR036188">
    <property type="entry name" value="FAD/NAD-bd_sf"/>
</dbReference>
<reference evidence="5 6" key="1">
    <citation type="submission" date="2019-03" db="EMBL/GenBank/DDBJ databases">
        <title>Sequencing the genomes of 1000 actinobacteria strains.</title>
        <authorList>
            <person name="Klenk H.-P."/>
        </authorList>
    </citation>
    <scope>NUCLEOTIDE SEQUENCE [LARGE SCALE GENOMIC DNA]</scope>
    <source>
        <strain evidence="5 6">DSM 44969</strain>
    </source>
</reference>
<dbReference type="Gene3D" id="3.30.70.2450">
    <property type="match status" value="1"/>
</dbReference>
<dbReference type="SUPFAM" id="SSF51905">
    <property type="entry name" value="FAD/NAD(P)-binding domain"/>
    <property type="match status" value="1"/>
</dbReference>
<dbReference type="OrthoDB" id="4141215at2"/>
<evidence type="ECO:0000256" key="3">
    <source>
        <dbReference type="ARBA" id="ARBA00022827"/>
    </source>
</evidence>
<dbReference type="EMBL" id="SMFZ01000001">
    <property type="protein sequence ID" value="TCK25537.1"/>
    <property type="molecule type" value="Genomic_DNA"/>
</dbReference>
<dbReference type="PRINTS" id="PR00420">
    <property type="entry name" value="RNGMNOXGNASE"/>
</dbReference>
<name>A0A4R1HSC4_PSEEN</name>
<keyword evidence="3" id="KW-0274">FAD</keyword>
<evidence type="ECO:0000313" key="5">
    <source>
        <dbReference type="EMBL" id="TCK25537.1"/>
    </source>
</evidence>
<proteinExistence type="predicted"/>
<dbReference type="Pfam" id="PF21274">
    <property type="entry name" value="Rng_hyd_C"/>
    <property type="match status" value="1"/>
</dbReference>
<feature type="domain" description="FAD-binding" evidence="4">
    <location>
        <begin position="7"/>
        <end position="312"/>
    </location>
</feature>
<dbReference type="PANTHER" id="PTHR43004:SF19">
    <property type="entry name" value="BINDING MONOOXYGENASE, PUTATIVE (JCVI)-RELATED"/>
    <property type="match status" value="1"/>
</dbReference>
<dbReference type="InterPro" id="IPR002938">
    <property type="entry name" value="FAD-bd"/>
</dbReference>
<dbReference type="GO" id="GO:0071949">
    <property type="term" value="F:FAD binding"/>
    <property type="evidence" value="ECO:0007669"/>
    <property type="project" value="InterPro"/>
</dbReference>
<comment type="cofactor">
    <cofactor evidence="1">
        <name>FAD</name>
        <dbReference type="ChEBI" id="CHEBI:57692"/>
    </cofactor>
</comment>
<dbReference type="Proteomes" id="UP000295560">
    <property type="component" value="Unassembled WGS sequence"/>
</dbReference>
<dbReference type="AlphaFoldDB" id="A0A4R1HSC4"/>
<sequence length="453" mass="47575">MVGQAARLLHQRGILARLGHPGAPPVGQAFQFGGIGLDLTTAPESPLHGVSTSQQELESALAARADEMGVDLRRSTELVGIAEGPDRVTARVLDGAGPAEIDAAYIVGCNGAHSRVRDLAGIGFPGITDSTVVSRSAEVTIPAATLVPERAELELPGVGALGLYRWNRTPRGAWSMLPRASGTLLVSALEWEHDGNGDDSDEGPATVPEVAAAIERVLGSRIPMSAPAGPGPHQLRRRRGRNTRIAETYRRGRILLAGDAAHVHNAVGAPGLNVGLQDAVCLAWRLAGAVRGTPRLLDGYERERRPAADRVAVHTQAQTLLLSPGAEVTALRALLSEWVREPVVVGRLATLLEGPDVRYPCDADAHRLTGWFVPDIDGVDHHLDDPRPVLFDLGGAPAERPHGVTVVELAVAAPPVGALLVRPDGYVAWAADESGPRDATALHHVAVALGSDA</sequence>
<dbReference type="Pfam" id="PF01494">
    <property type="entry name" value="FAD_binding_3"/>
    <property type="match status" value="1"/>
</dbReference>
<evidence type="ECO:0000259" key="4">
    <source>
        <dbReference type="Pfam" id="PF01494"/>
    </source>
</evidence>